<accession>A0ABR1HR64</accession>
<organism evidence="1 2">
    <name type="scientific">Neonectria punicea</name>
    <dbReference type="NCBI Taxonomy" id="979145"/>
    <lineage>
        <taxon>Eukaryota</taxon>
        <taxon>Fungi</taxon>
        <taxon>Dikarya</taxon>
        <taxon>Ascomycota</taxon>
        <taxon>Pezizomycotina</taxon>
        <taxon>Sordariomycetes</taxon>
        <taxon>Hypocreomycetidae</taxon>
        <taxon>Hypocreales</taxon>
        <taxon>Nectriaceae</taxon>
        <taxon>Neonectria</taxon>
    </lineage>
</organism>
<keyword evidence="2" id="KW-1185">Reference proteome</keyword>
<evidence type="ECO:0000313" key="2">
    <source>
        <dbReference type="Proteomes" id="UP001498476"/>
    </source>
</evidence>
<dbReference type="Proteomes" id="UP001498476">
    <property type="component" value="Unassembled WGS sequence"/>
</dbReference>
<name>A0ABR1HR64_9HYPO</name>
<comment type="caution">
    <text evidence="1">The sequence shown here is derived from an EMBL/GenBank/DDBJ whole genome shotgun (WGS) entry which is preliminary data.</text>
</comment>
<evidence type="ECO:0000313" key="1">
    <source>
        <dbReference type="EMBL" id="KAK7423501.1"/>
    </source>
</evidence>
<reference evidence="1 2" key="1">
    <citation type="journal article" date="2025" name="Microbiol. Resour. Announc.">
        <title>Draft genome sequences for Neonectria magnoliae and Neonectria punicea, canker pathogens of Liriodendron tulipifera and Acer saccharum in West Virginia.</title>
        <authorList>
            <person name="Petronek H.M."/>
            <person name="Kasson M.T."/>
            <person name="Metheny A.M."/>
            <person name="Stauder C.M."/>
            <person name="Lovett B."/>
            <person name="Lynch S.C."/>
            <person name="Garnas J.R."/>
            <person name="Kasson L.R."/>
            <person name="Stajich J.E."/>
        </authorList>
    </citation>
    <scope>NUCLEOTIDE SEQUENCE [LARGE SCALE GENOMIC DNA]</scope>
    <source>
        <strain evidence="1 2">NRRL 64653</strain>
    </source>
</reference>
<proteinExistence type="predicted"/>
<gene>
    <name evidence="1" type="ORF">QQX98_000958</name>
</gene>
<protein>
    <submittedName>
        <fullName evidence="1">Uncharacterized protein</fullName>
    </submittedName>
</protein>
<dbReference type="EMBL" id="JAZAVJ010000009">
    <property type="protein sequence ID" value="KAK7423501.1"/>
    <property type="molecule type" value="Genomic_DNA"/>
</dbReference>
<sequence>MTFIFTSVLLWLQQTKALTRKIFLITVVRHWISTLIRSLLIPIVILVLVLEIQNFSANSSKLGVGSPSPIQALSDSLPNGARVLFVQPSSLGSDVSSVVKQLTDSLGSKARAEFIEDEAQLTKHCVTNLNGKADCHAAVIFNDSPLSPAGNKHWNYTIRVSSASSTSHFNVNQKNS</sequence>